<proteinExistence type="predicted"/>
<dbReference type="AlphaFoldDB" id="A0A3N4GXU9"/>
<evidence type="ECO:0000313" key="1">
    <source>
        <dbReference type="EMBL" id="RPA57804.1"/>
    </source>
</evidence>
<dbReference type="Proteomes" id="UP000267536">
    <property type="component" value="Unassembled WGS sequence"/>
</dbReference>
<dbReference type="Pfam" id="PF07958">
    <property type="entry name" value="DUF1688"/>
    <property type="match status" value="1"/>
</dbReference>
<name>A0A3N4GXU9_9ACTN</name>
<gene>
    <name evidence="1" type="ORF">EF294_17135</name>
</gene>
<reference evidence="1 2" key="1">
    <citation type="submission" date="2018-11" db="EMBL/GenBank/DDBJ databases">
        <title>Draft genome sequence of Gordonia sp. RS15-1S isolated from rice stems.</title>
        <authorList>
            <person name="Muangham S."/>
        </authorList>
    </citation>
    <scope>NUCLEOTIDE SEQUENCE [LARGE SCALE GENOMIC DNA]</scope>
    <source>
        <strain evidence="1 2">RS15-1S</strain>
    </source>
</reference>
<keyword evidence="2" id="KW-1185">Reference proteome</keyword>
<protein>
    <submittedName>
        <fullName evidence="1">DUF1688 family protein</fullName>
    </submittedName>
</protein>
<dbReference type="InterPro" id="IPR012469">
    <property type="entry name" value="DUF1688"/>
</dbReference>
<accession>A0A3N4GXU9</accession>
<dbReference type="EMBL" id="RKMH01000014">
    <property type="protein sequence ID" value="RPA57804.1"/>
    <property type="molecule type" value="Genomic_DNA"/>
</dbReference>
<sequence>MDTLAGPAAALRSTAEIRRRAGDLLASARAGRSTHFTVNDSRIGAVVEFVSTLTRERYPDLDIPFHSRWRHVEAGGIDRRAELDARLGDVDAAERARTHIDLAVVSVLLDAGAGADWYFDEPGTGQRFTRSEGLAVASVHAFFGGVFSGSPDRPLRVDAEGLRLLDSARLSAAFGITESTPLVGLGGRLQVLTRLADVLAARPEVFRTGRPGDLFDHVGGGTRDIRAHDILTALLDLFAPIWPSDNRIDDISLGDCWRHRDVHGPGATDGWMPFHKLSQWLTYSLLEPFAAAGVEVGGLEDLTALPEYRNGGLLLDAGVLATVNPDAAQSVWSVGDEFVVEWRALTVALLDELAPLVTAELGVPGLPLACVLEGGTWAAGRRYAAQLRGGLPPLTILSDGTVF</sequence>
<evidence type="ECO:0000313" key="2">
    <source>
        <dbReference type="Proteomes" id="UP000267536"/>
    </source>
</evidence>
<organism evidence="1 2">
    <name type="scientific">Gordonia oryzae</name>
    <dbReference type="NCBI Taxonomy" id="2487349"/>
    <lineage>
        <taxon>Bacteria</taxon>
        <taxon>Bacillati</taxon>
        <taxon>Actinomycetota</taxon>
        <taxon>Actinomycetes</taxon>
        <taxon>Mycobacteriales</taxon>
        <taxon>Gordoniaceae</taxon>
        <taxon>Gordonia</taxon>
    </lineage>
</organism>
<dbReference type="PANTHER" id="PTHR31687">
    <property type="match status" value="1"/>
</dbReference>
<comment type="caution">
    <text evidence="1">The sequence shown here is derived from an EMBL/GenBank/DDBJ whole genome shotgun (WGS) entry which is preliminary data.</text>
</comment>
<dbReference type="PANTHER" id="PTHR31687:SF3">
    <property type="entry name" value="PROTEIN URG3"/>
    <property type="match status" value="1"/>
</dbReference>
<dbReference type="OrthoDB" id="9779699at2"/>